<dbReference type="RefSeq" id="XP_033696999.1">
    <property type="nucleotide sequence ID" value="XM_033841108.1"/>
</dbReference>
<keyword evidence="4" id="KW-0687">Ribonucleoprotein</keyword>
<dbReference type="PANTHER" id="PTHR10956:SF0">
    <property type="entry name" value="60S RIBOSOMAL PROTEIN L31"/>
    <property type="match status" value="1"/>
</dbReference>
<comment type="subunit">
    <text evidence="2">Component of the large ribosomal subunit.</text>
</comment>
<dbReference type="SMART" id="SM01380">
    <property type="entry name" value="Ribosomal_L31e"/>
    <property type="match status" value="1"/>
</dbReference>
<dbReference type="GO" id="GO:0003735">
    <property type="term" value="F:structural constituent of ribosome"/>
    <property type="evidence" value="ECO:0007669"/>
    <property type="project" value="InterPro"/>
</dbReference>
<dbReference type="InParanoid" id="A0A6J3Q406"/>
<protein>
    <recommendedName>
        <fullName evidence="6">Large ribosomal subunit protein eL31</fullName>
    </recommendedName>
    <alternativeName>
        <fullName evidence="7">60S ribosomal protein L31</fullName>
    </alternativeName>
</protein>
<evidence type="ECO:0000256" key="1">
    <source>
        <dbReference type="ARBA" id="ARBA00010808"/>
    </source>
</evidence>
<dbReference type="GO" id="GO:0002181">
    <property type="term" value="P:cytoplasmic translation"/>
    <property type="evidence" value="ECO:0007669"/>
    <property type="project" value="TreeGrafter"/>
</dbReference>
<proteinExistence type="inferred from homology"/>
<dbReference type="Proteomes" id="UP000245320">
    <property type="component" value="Chromosome 15"/>
</dbReference>
<dbReference type="CDD" id="cd00463">
    <property type="entry name" value="Ribosomal_L31e"/>
    <property type="match status" value="1"/>
</dbReference>
<dbReference type="GO" id="GO:0022625">
    <property type="term" value="C:cytosolic large ribosomal subunit"/>
    <property type="evidence" value="ECO:0007669"/>
    <property type="project" value="TreeGrafter"/>
</dbReference>
<evidence type="ECO:0000256" key="3">
    <source>
        <dbReference type="ARBA" id="ARBA00022980"/>
    </source>
</evidence>
<evidence type="ECO:0000256" key="2">
    <source>
        <dbReference type="ARBA" id="ARBA00011133"/>
    </source>
</evidence>
<dbReference type="SUPFAM" id="SSF54575">
    <property type="entry name" value="Ribosomal protein L31e"/>
    <property type="match status" value="1"/>
</dbReference>
<evidence type="ECO:0000256" key="6">
    <source>
        <dbReference type="ARBA" id="ARBA00035230"/>
    </source>
</evidence>
<organism evidence="8 9">
    <name type="scientific">Tursiops truncatus</name>
    <name type="common">Atlantic bottle-nosed dolphin</name>
    <name type="synonym">Delphinus truncatus</name>
    <dbReference type="NCBI Taxonomy" id="9739"/>
    <lineage>
        <taxon>Eukaryota</taxon>
        <taxon>Metazoa</taxon>
        <taxon>Chordata</taxon>
        <taxon>Craniata</taxon>
        <taxon>Vertebrata</taxon>
        <taxon>Euteleostomi</taxon>
        <taxon>Mammalia</taxon>
        <taxon>Eutheria</taxon>
        <taxon>Laurasiatheria</taxon>
        <taxon>Artiodactyla</taxon>
        <taxon>Whippomorpha</taxon>
        <taxon>Cetacea</taxon>
        <taxon>Odontoceti</taxon>
        <taxon>Delphinidae</taxon>
        <taxon>Tursiops</taxon>
    </lineage>
</organism>
<dbReference type="PANTHER" id="PTHR10956">
    <property type="entry name" value="60S RIBOSOMAL PROTEIN L31"/>
    <property type="match status" value="1"/>
</dbReference>
<evidence type="ECO:0000313" key="9">
    <source>
        <dbReference type="RefSeq" id="XP_033696999.1"/>
    </source>
</evidence>
<reference evidence="9" key="1">
    <citation type="submission" date="2025-08" db="UniProtKB">
        <authorList>
            <consortium name="RefSeq"/>
        </authorList>
    </citation>
    <scope>IDENTIFICATION</scope>
    <source>
        <tissue evidence="9">Spleen</tissue>
    </source>
</reference>
<dbReference type="InterPro" id="IPR000054">
    <property type="entry name" value="Ribosomal_eL31"/>
</dbReference>
<dbReference type="Gene3D" id="3.10.440.10">
    <property type="match status" value="1"/>
</dbReference>
<gene>
    <name evidence="9" type="primary">LOC109547721</name>
</gene>
<dbReference type="Pfam" id="PF01198">
    <property type="entry name" value="Ribosomal_L31e"/>
    <property type="match status" value="1"/>
</dbReference>
<dbReference type="OrthoDB" id="9739313at2759"/>
<name>A0A6J3Q406_TURTR</name>
<evidence type="ECO:0000256" key="4">
    <source>
        <dbReference type="ARBA" id="ARBA00023274"/>
    </source>
</evidence>
<keyword evidence="3" id="KW-0689">Ribosomal protein</keyword>
<evidence type="ECO:0000256" key="7">
    <source>
        <dbReference type="ARBA" id="ARBA00035337"/>
    </source>
</evidence>
<dbReference type="RefSeq" id="XP_073648145.1">
    <property type="nucleotide sequence ID" value="XM_073792044.1"/>
</dbReference>
<dbReference type="GeneID" id="109547721"/>
<dbReference type="FunFam" id="3.10.440.10:FF:000001">
    <property type="entry name" value="60S ribosomal protein L31"/>
    <property type="match status" value="1"/>
</dbReference>
<sequence length="192" mass="22070">MLKQLISILLKFFRKKLKVERMLSNLFSEASIALILSQIKTLQGNYRPILLKNINIKILPFQPGTGRMAPAKKGGEKKKGRSAVNKVVTREYTNNIHKRIHGVGFKKRAPQALKEIRKSAMKKMGTPYVCIDTRINKAVWAKGIRNVLYHIRVRLSRKRNEDEDSPNKLYTFATYVSVTTFKNLQTVNVDEN</sequence>
<comment type="function">
    <text evidence="5">Component of the large ribosomal subunit. The ribosome is a large ribonucleoprotein complex responsible for the synthesis of proteins in the cell.</text>
</comment>
<keyword evidence="8" id="KW-1185">Reference proteome</keyword>
<evidence type="ECO:0000313" key="8">
    <source>
        <dbReference type="Proteomes" id="UP000245320"/>
    </source>
</evidence>
<dbReference type="AlphaFoldDB" id="A0A6J3Q406"/>
<evidence type="ECO:0000256" key="5">
    <source>
        <dbReference type="ARBA" id="ARBA00034092"/>
    </source>
</evidence>
<comment type="similarity">
    <text evidence="1">Belongs to the eukaryotic ribosomal protein eL31 family.</text>
</comment>
<accession>A0A6J3Q406</accession>
<dbReference type="InterPro" id="IPR023621">
    <property type="entry name" value="Ribosomal_eL31_dom_sf"/>
</dbReference>